<accession>A0A7V3ZXZ1</accession>
<sequence length="302" mass="35787">MKDFEMERLAIVVATKDRPVEFERFLKSLKSQRYKDFTLIVVESGGRFAEGILKREASDISYEYLYSEISSSTYQRNLGIERARGKYEFIAFMDDDIVLYDDSIEIFFKIEKNYPDVAGFSFNMVNHPSMFMEKWKRSYLINRFGLYSPEPGDIAPSGFQSMILLPQKPLYTKWLPSTCTFWRSFVFNFFKFDEWFSGYGYLEDVDFSYTVYKNGYKLMVIPDCKYEHLPGQSGRGNGFEFGKREVFNRLYFVKKHPELSIYKAYFGLIVRTLISFVDFIKSRRKYDLMRAFGNIYGILMSR</sequence>
<reference evidence="2" key="1">
    <citation type="journal article" date="2020" name="mSystems">
        <title>Genome- and Community-Level Interaction Insights into Carbon Utilization and Element Cycling Functions of Hydrothermarchaeota in Hydrothermal Sediment.</title>
        <authorList>
            <person name="Zhou Z."/>
            <person name="Liu Y."/>
            <person name="Xu W."/>
            <person name="Pan J."/>
            <person name="Luo Z.H."/>
            <person name="Li M."/>
        </authorList>
    </citation>
    <scope>NUCLEOTIDE SEQUENCE [LARGE SCALE GENOMIC DNA]</scope>
    <source>
        <strain evidence="2">SpSt-69</strain>
    </source>
</reference>
<comment type="caution">
    <text evidence="2">The sequence shown here is derived from an EMBL/GenBank/DDBJ whole genome shotgun (WGS) entry which is preliminary data.</text>
</comment>
<dbReference type="Pfam" id="PF00535">
    <property type="entry name" value="Glycos_transf_2"/>
    <property type="match status" value="1"/>
</dbReference>
<feature type="domain" description="Glycosyltransferase 2-like" evidence="1">
    <location>
        <begin position="11"/>
        <end position="134"/>
    </location>
</feature>
<dbReference type="InterPro" id="IPR001173">
    <property type="entry name" value="Glyco_trans_2-like"/>
</dbReference>
<dbReference type="PANTHER" id="PTHR43685">
    <property type="entry name" value="GLYCOSYLTRANSFERASE"/>
    <property type="match status" value="1"/>
</dbReference>
<protein>
    <submittedName>
        <fullName evidence="2">Glycosyltransferase family 2 protein</fullName>
    </submittedName>
</protein>
<dbReference type="InterPro" id="IPR029044">
    <property type="entry name" value="Nucleotide-diphossugar_trans"/>
</dbReference>
<keyword evidence="2" id="KW-0808">Transferase</keyword>
<dbReference type="CDD" id="cd00761">
    <property type="entry name" value="Glyco_tranf_GTA_type"/>
    <property type="match status" value="1"/>
</dbReference>
<dbReference type="PANTHER" id="PTHR43685:SF2">
    <property type="entry name" value="GLYCOSYLTRANSFERASE 2-LIKE DOMAIN-CONTAINING PROTEIN"/>
    <property type="match status" value="1"/>
</dbReference>
<gene>
    <name evidence="2" type="ORF">ENU66_05150</name>
</gene>
<evidence type="ECO:0000313" key="2">
    <source>
        <dbReference type="EMBL" id="HGL17694.1"/>
    </source>
</evidence>
<organism evidence="2">
    <name type="scientific">candidate division WOR-3 bacterium</name>
    <dbReference type="NCBI Taxonomy" id="2052148"/>
    <lineage>
        <taxon>Bacteria</taxon>
        <taxon>Bacteria division WOR-3</taxon>
    </lineage>
</organism>
<name>A0A7V3ZXZ1_UNCW3</name>
<dbReference type="SUPFAM" id="SSF53448">
    <property type="entry name" value="Nucleotide-diphospho-sugar transferases"/>
    <property type="match status" value="1"/>
</dbReference>
<evidence type="ECO:0000259" key="1">
    <source>
        <dbReference type="Pfam" id="PF00535"/>
    </source>
</evidence>
<dbReference type="Gene3D" id="3.90.550.10">
    <property type="entry name" value="Spore Coat Polysaccharide Biosynthesis Protein SpsA, Chain A"/>
    <property type="match status" value="1"/>
</dbReference>
<dbReference type="InterPro" id="IPR050834">
    <property type="entry name" value="Glycosyltransf_2"/>
</dbReference>
<proteinExistence type="predicted"/>
<dbReference type="AlphaFoldDB" id="A0A7V3ZXZ1"/>
<dbReference type="EMBL" id="DTDJ01000033">
    <property type="protein sequence ID" value="HGL17694.1"/>
    <property type="molecule type" value="Genomic_DNA"/>
</dbReference>
<dbReference type="GO" id="GO:0016740">
    <property type="term" value="F:transferase activity"/>
    <property type="evidence" value="ECO:0007669"/>
    <property type="project" value="UniProtKB-KW"/>
</dbReference>